<dbReference type="Proteomes" id="UP001180737">
    <property type="component" value="Unassembled WGS sequence"/>
</dbReference>
<feature type="transmembrane region" description="Helical" evidence="1">
    <location>
        <begin position="381"/>
        <end position="398"/>
    </location>
</feature>
<organism evidence="2 3">
    <name type="scientific">Streptomyces gottesmaniae</name>
    <dbReference type="NCBI Taxonomy" id="3075518"/>
    <lineage>
        <taxon>Bacteria</taxon>
        <taxon>Bacillati</taxon>
        <taxon>Actinomycetota</taxon>
        <taxon>Actinomycetes</taxon>
        <taxon>Kitasatosporales</taxon>
        <taxon>Streptomycetaceae</taxon>
        <taxon>Streptomyces</taxon>
    </lineage>
</organism>
<sequence length="464" mass="49706">MRAPTVGGRARVLATRARAWVLLLAAVFALLQLASVTGRATPDTKNYVSYALTLGGASVRESAAGTIDHYCGSRAAAAERKQRVDVVRFRAPSPAVRVAEECRRELWRKVDRRLAAGQSGVPIAPFTSERFLRIFEVRPGYPVLLAPFVAVFGVLWGVWLASVLIAAAGGVLAFLVLRAVRAPVPVALTGQALYYVLPCGATAMRPMTEGVLLALTLTALWGCALAREGRVRAGVLLVAGSLAALFTVKHSQALFLGVCLTGACGVVAARRGLGGERRARGGERAGRGPVEEGPRAFEPWLRVVDRCVRAVEPWVLAVGAVSACAVVGTPALAALLRYPASAESLQDLLTDHFTRPDRARPWPEFLRLEANFWAEWGRRQLTQPLFLAALVAGAWGALGRRPVFGWFVLAAACTGIVNQAGHPDITLWGDRLIVVAWLLPVLGLPLLLERITTTRDSLDVVTAS</sequence>
<keyword evidence="1" id="KW-1133">Transmembrane helix</keyword>
<keyword evidence="3" id="KW-1185">Reference proteome</keyword>
<feature type="transmembrane region" description="Helical" evidence="1">
    <location>
        <begin position="432"/>
        <end position="448"/>
    </location>
</feature>
<feature type="transmembrane region" description="Helical" evidence="1">
    <location>
        <begin position="144"/>
        <end position="177"/>
    </location>
</feature>
<proteinExistence type="predicted"/>
<gene>
    <name evidence="2" type="ORF">RM704_30265</name>
</gene>
<feature type="transmembrane region" description="Helical" evidence="1">
    <location>
        <begin position="231"/>
        <end position="248"/>
    </location>
</feature>
<dbReference type="RefSeq" id="WP_052145793.1">
    <property type="nucleotide sequence ID" value="NZ_JAVRFJ010000031.1"/>
</dbReference>
<evidence type="ECO:0000256" key="1">
    <source>
        <dbReference type="SAM" id="Phobius"/>
    </source>
</evidence>
<evidence type="ECO:0008006" key="4">
    <source>
        <dbReference type="Google" id="ProtNLM"/>
    </source>
</evidence>
<evidence type="ECO:0000313" key="3">
    <source>
        <dbReference type="Proteomes" id="UP001180737"/>
    </source>
</evidence>
<feature type="transmembrane region" description="Helical" evidence="1">
    <location>
        <begin position="184"/>
        <end position="204"/>
    </location>
</feature>
<feature type="transmembrane region" description="Helical" evidence="1">
    <location>
        <begin position="254"/>
        <end position="273"/>
    </location>
</feature>
<keyword evidence="1" id="KW-0812">Transmembrane</keyword>
<reference evidence="2" key="1">
    <citation type="submission" date="2024-05" db="EMBL/GenBank/DDBJ databases">
        <title>30 novel species of actinomycetes from the DSMZ collection.</title>
        <authorList>
            <person name="Nouioui I."/>
        </authorList>
    </citation>
    <scope>NUCLEOTIDE SEQUENCE</scope>
    <source>
        <strain evidence="2">DSM 3412</strain>
    </source>
</reference>
<accession>A0ABU2Z8D8</accession>
<name>A0ABU2Z8D8_9ACTN</name>
<feature type="transmembrane region" description="Helical" evidence="1">
    <location>
        <begin position="210"/>
        <end position="226"/>
    </location>
</feature>
<feature type="transmembrane region" description="Helical" evidence="1">
    <location>
        <begin position="403"/>
        <end position="420"/>
    </location>
</feature>
<keyword evidence="1" id="KW-0472">Membrane</keyword>
<feature type="transmembrane region" description="Helical" evidence="1">
    <location>
        <begin position="314"/>
        <end position="336"/>
    </location>
</feature>
<protein>
    <recommendedName>
        <fullName evidence="4">Integral membrane protein</fullName>
    </recommendedName>
</protein>
<evidence type="ECO:0000313" key="2">
    <source>
        <dbReference type="EMBL" id="MDT0571697.1"/>
    </source>
</evidence>
<comment type="caution">
    <text evidence="2">The sequence shown here is derived from an EMBL/GenBank/DDBJ whole genome shotgun (WGS) entry which is preliminary data.</text>
</comment>
<dbReference type="EMBL" id="JAVRFJ010000031">
    <property type="protein sequence ID" value="MDT0571697.1"/>
    <property type="molecule type" value="Genomic_DNA"/>
</dbReference>